<dbReference type="InterPro" id="IPR036259">
    <property type="entry name" value="MFS_trans_sf"/>
</dbReference>
<evidence type="ECO:0000256" key="5">
    <source>
        <dbReference type="SAM" id="MobiDB-lite"/>
    </source>
</evidence>
<feature type="transmembrane region" description="Helical" evidence="6">
    <location>
        <begin position="71"/>
        <end position="98"/>
    </location>
</feature>
<dbReference type="InterPro" id="IPR011701">
    <property type="entry name" value="MFS"/>
</dbReference>
<evidence type="ECO:0000313" key="9">
    <source>
        <dbReference type="Proteomes" id="UP000016931"/>
    </source>
</evidence>
<feature type="transmembrane region" description="Helical" evidence="6">
    <location>
        <begin position="426"/>
        <end position="451"/>
    </location>
</feature>
<dbReference type="SUPFAM" id="SSF103473">
    <property type="entry name" value="MFS general substrate transporter"/>
    <property type="match status" value="1"/>
</dbReference>
<evidence type="ECO:0000256" key="4">
    <source>
        <dbReference type="ARBA" id="ARBA00023136"/>
    </source>
</evidence>
<dbReference type="InterPro" id="IPR020846">
    <property type="entry name" value="MFS_dom"/>
</dbReference>
<dbReference type="PANTHER" id="PTHR23502:SF160">
    <property type="entry name" value="MAJOR FACILITATOR SUPERFAMILY (MFS) PROFILE DOMAIN-CONTAINING PROTEIN-RELATED"/>
    <property type="match status" value="1"/>
</dbReference>
<dbReference type="AlphaFoldDB" id="N1QKT4"/>
<feature type="transmembrane region" description="Helical" evidence="6">
    <location>
        <begin position="357"/>
        <end position="378"/>
    </location>
</feature>
<feature type="transmembrane region" description="Helical" evidence="6">
    <location>
        <begin position="162"/>
        <end position="184"/>
    </location>
</feature>
<dbReference type="HOGENOM" id="CLU_008455_13_5_1"/>
<feature type="transmembrane region" description="Helical" evidence="6">
    <location>
        <begin position="488"/>
        <end position="515"/>
    </location>
</feature>
<gene>
    <name evidence="8" type="ORF">SEPMUDRAFT_35806</name>
</gene>
<feature type="region of interest" description="Disordered" evidence="5">
    <location>
        <begin position="1"/>
        <end position="21"/>
    </location>
</feature>
<feature type="transmembrane region" description="Helical" evidence="6">
    <location>
        <begin position="463"/>
        <end position="482"/>
    </location>
</feature>
<proteinExistence type="predicted"/>
<evidence type="ECO:0000256" key="3">
    <source>
        <dbReference type="ARBA" id="ARBA00022989"/>
    </source>
</evidence>
<keyword evidence="4 6" id="KW-0472">Membrane</keyword>
<protein>
    <submittedName>
        <fullName evidence="8">MFS general substrate transporter</fullName>
    </submittedName>
</protein>
<dbReference type="Pfam" id="PF07690">
    <property type="entry name" value="MFS_1"/>
    <property type="match status" value="1"/>
</dbReference>
<name>N1QKT4_SPHMS</name>
<dbReference type="PANTHER" id="PTHR23502">
    <property type="entry name" value="MAJOR FACILITATOR SUPERFAMILY"/>
    <property type="match status" value="1"/>
</dbReference>
<keyword evidence="2 6" id="KW-0812">Transmembrane</keyword>
<feature type="compositionally biased region" description="Low complexity" evidence="5">
    <location>
        <begin position="1"/>
        <end position="14"/>
    </location>
</feature>
<dbReference type="EMBL" id="KB456260">
    <property type="protein sequence ID" value="EMF16233.1"/>
    <property type="molecule type" value="Genomic_DNA"/>
</dbReference>
<evidence type="ECO:0000256" key="6">
    <source>
        <dbReference type="SAM" id="Phobius"/>
    </source>
</evidence>
<dbReference type="OMA" id="PPYNWSQ"/>
<evidence type="ECO:0000256" key="2">
    <source>
        <dbReference type="ARBA" id="ARBA00022692"/>
    </source>
</evidence>
<feature type="transmembrane region" description="Helical" evidence="6">
    <location>
        <begin position="137"/>
        <end position="156"/>
    </location>
</feature>
<sequence length="542" mass="59901">MSTSTSNRNNNKNYTDLHLARSHATEGDVPGTVNLRAAEGDDVALGQALFPVPSHDPNDPLQWEAWKKTTILVVVSLYSFVSNTALLGPSTYIGIYAQEFGITPTKASGLISYPNILYGCGTLITVPMYLKFGRRPVMLLSLVVYLAGLIGCSQATSYGGLMTARIFASLASGVCEALPVQLVNDIFYLHERATKLGIYTVALCLGATGPLYAGYMLAGGYSWRLYFYVEIALAGALLITAFLFVEESGYKRPPPTSDALEMSSEKSKNHTEHVEISYVPIPARRSFWQTVTFWSPVDHEVEFFWTAIRSFSYFLVPSVLWVVSTYGIYIGLGALTFNYTFPMLITVPPYNWSQENSGLVCLGNVIGYALAIPLLFTFDRLAAYLTKRNGDIREAEMRLGVMLPAALIAPAGLIVYGMTAERHLHWIGYFFGVAMCNWGAYFYFTGTLAYAVDSYNANVSEMLIAMCVGKQLISFAFGVYLLDWVQQSGYAVIIAGVFCGVLLGNNLCVLLFMFFGKRMRRYFAGTALARLHKKSIRQVMAH</sequence>
<reference evidence="8 9" key="1">
    <citation type="journal article" date="2012" name="PLoS Pathog.">
        <title>Diverse lifestyles and strategies of plant pathogenesis encoded in the genomes of eighteen Dothideomycetes fungi.</title>
        <authorList>
            <person name="Ohm R.A."/>
            <person name="Feau N."/>
            <person name="Henrissat B."/>
            <person name="Schoch C.L."/>
            <person name="Horwitz B.A."/>
            <person name="Barry K.W."/>
            <person name="Condon B.J."/>
            <person name="Copeland A.C."/>
            <person name="Dhillon B."/>
            <person name="Glaser F."/>
            <person name="Hesse C.N."/>
            <person name="Kosti I."/>
            <person name="LaButti K."/>
            <person name="Lindquist E.A."/>
            <person name="Lucas S."/>
            <person name="Salamov A.A."/>
            <person name="Bradshaw R.E."/>
            <person name="Ciuffetti L."/>
            <person name="Hamelin R.C."/>
            <person name="Kema G.H.J."/>
            <person name="Lawrence C."/>
            <person name="Scott J.A."/>
            <person name="Spatafora J.W."/>
            <person name="Turgeon B.G."/>
            <person name="de Wit P.J.G.M."/>
            <person name="Zhong S."/>
            <person name="Goodwin S.B."/>
            <person name="Grigoriev I.V."/>
        </authorList>
    </citation>
    <scope>NUCLEOTIDE SEQUENCE [LARGE SCALE GENOMIC DNA]</scope>
    <source>
        <strain evidence="8 9">SO2202</strain>
    </source>
</reference>
<keyword evidence="9" id="KW-1185">Reference proteome</keyword>
<dbReference type="PROSITE" id="PS50850">
    <property type="entry name" value="MFS"/>
    <property type="match status" value="1"/>
</dbReference>
<dbReference type="eggNOG" id="KOG0255">
    <property type="taxonomic scope" value="Eukaryota"/>
</dbReference>
<dbReference type="STRING" id="692275.N1QKT4"/>
<dbReference type="Gene3D" id="1.20.1250.20">
    <property type="entry name" value="MFS general substrate transporter like domains"/>
    <property type="match status" value="1"/>
</dbReference>
<dbReference type="GO" id="GO:0022857">
    <property type="term" value="F:transmembrane transporter activity"/>
    <property type="evidence" value="ECO:0007669"/>
    <property type="project" value="InterPro"/>
</dbReference>
<feature type="domain" description="Major facilitator superfamily (MFS) profile" evidence="7">
    <location>
        <begin position="69"/>
        <end position="520"/>
    </location>
</feature>
<keyword evidence="3 6" id="KW-1133">Transmembrane helix</keyword>
<dbReference type="GO" id="GO:0005886">
    <property type="term" value="C:plasma membrane"/>
    <property type="evidence" value="ECO:0007669"/>
    <property type="project" value="TreeGrafter"/>
</dbReference>
<dbReference type="RefSeq" id="XP_016764354.1">
    <property type="nucleotide sequence ID" value="XM_016908619.1"/>
</dbReference>
<evidence type="ECO:0000256" key="1">
    <source>
        <dbReference type="ARBA" id="ARBA00004141"/>
    </source>
</evidence>
<feature type="transmembrane region" description="Helical" evidence="6">
    <location>
        <begin position="399"/>
        <end position="420"/>
    </location>
</feature>
<organism evidence="8 9">
    <name type="scientific">Sphaerulina musiva (strain SO2202)</name>
    <name type="common">Poplar stem canker fungus</name>
    <name type="synonym">Septoria musiva</name>
    <dbReference type="NCBI Taxonomy" id="692275"/>
    <lineage>
        <taxon>Eukaryota</taxon>
        <taxon>Fungi</taxon>
        <taxon>Dikarya</taxon>
        <taxon>Ascomycota</taxon>
        <taxon>Pezizomycotina</taxon>
        <taxon>Dothideomycetes</taxon>
        <taxon>Dothideomycetidae</taxon>
        <taxon>Mycosphaerellales</taxon>
        <taxon>Mycosphaerellaceae</taxon>
        <taxon>Sphaerulina</taxon>
    </lineage>
</organism>
<accession>N1QKT4</accession>
<feature type="transmembrane region" description="Helical" evidence="6">
    <location>
        <begin position="225"/>
        <end position="245"/>
    </location>
</feature>
<dbReference type="GeneID" id="27905756"/>
<evidence type="ECO:0000259" key="7">
    <source>
        <dbReference type="PROSITE" id="PS50850"/>
    </source>
</evidence>
<feature type="transmembrane region" description="Helical" evidence="6">
    <location>
        <begin position="110"/>
        <end position="130"/>
    </location>
</feature>
<dbReference type="Proteomes" id="UP000016931">
    <property type="component" value="Unassembled WGS sequence"/>
</dbReference>
<comment type="subcellular location">
    <subcellularLocation>
        <location evidence="1">Membrane</location>
        <topology evidence="1">Multi-pass membrane protein</topology>
    </subcellularLocation>
</comment>
<feature type="transmembrane region" description="Helical" evidence="6">
    <location>
        <begin position="313"/>
        <end position="337"/>
    </location>
</feature>
<feature type="transmembrane region" description="Helical" evidence="6">
    <location>
        <begin position="196"/>
        <end position="213"/>
    </location>
</feature>
<dbReference type="OrthoDB" id="268400at2759"/>
<evidence type="ECO:0000313" key="8">
    <source>
        <dbReference type="EMBL" id="EMF16233.1"/>
    </source>
</evidence>